<evidence type="ECO:0000313" key="1">
    <source>
        <dbReference type="EMBL" id="JAD58518.1"/>
    </source>
</evidence>
<protein>
    <submittedName>
        <fullName evidence="1">Uncharacterized protein</fullName>
    </submittedName>
</protein>
<dbReference type="AlphaFoldDB" id="A0A0A9B8L4"/>
<dbReference type="EMBL" id="GBRH01239377">
    <property type="protein sequence ID" value="JAD58518.1"/>
    <property type="molecule type" value="Transcribed_RNA"/>
</dbReference>
<reference evidence="1" key="1">
    <citation type="submission" date="2014-09" db="EMBL/GenBank/DDBJ databases">
        <authorList>
            <person name="Magalhaes I.L.F."/>
            <person name="Oliveira U."/>
            <person name="Santos F.R."/>
            <person name="Vidigal T.H.D.A."/>
            <person name="Brescovit A.D."/>
            <person name="Santos A.J."/>
        </authorList>
    </citation>
    <scope>NUCLEOTIDE SEQUENCE</scope>
    <source>
        <tissue evidence="1">Shoot tissue taken approximately 20 cm above the soil surface</tissue>
    </source>
</reference>
<accession>A0A0A9B8L4</accession>
<organism evidence="1">
    <name type="scientific">Arundo donax</name>
    <name type="common">Giant reed</name>
    <name type="synonym">Donax arundinaceus</name>
    <dbReference type="NCBI Taxonomy" id="35708"/>
    <lineage>
        <taxon>Eukaryota</taxon>
        <taxon>Viridiplantae</taxon>
        <taxon>Streptophyta</taxon>
        <taxon>Embryophyta</taxon>
        <taxon>Tracheophyta</taxon>
        <taxon>Spermatophyta</taxon>
        <taxon>Magnoliopsida</taxon>
        <taxon>Liliopsida</taxon>
        <taxon>Poales</taxon>
        <taxon>Poaceae</taxon>
        <taxon>PACMAD clade</taxon>
        <taxon>Arundinoideae</taxon>
        <taxon>Arundineae</taxon>
        <taxon>Arundo</taxon>
    </lineage>
</organism>
<reference evidence="1" key="2">
    <citation type="journal article" date="2015" name="Data Brief">
        <title>Shoot transcriptome of the giant reed, Arundo donax.</title>
        <authorList>
            <person name="Barrero R.A."/>
            <person name="Guerrero F.D."/>
            <person name="Moolhuijzen P."/>
            <person name="Goolsby J.A."/>
            <person name="Tidwell J."/>
            <person name="Bellgard S.E."/>
            <person name="Bellgard M.I."/>
        </authorList>
    </citation>
    <scope>NUCLEOTIDE SEQUENCE</scope>
    <source>
        <tissue evidence="1">Shoot tissue taken approximately 20 cm above the soil surface</tissue>
    </source>
</reference>
<proteinExistence type="predicted"/>
<sequence>MNGGSTIGPSALHFIPRRGEFWRWFD</sequence>
<name>A0A0A9B8L4_ARUDO</name>